<dbReference type="Proteomes" id="UP001176961">
    <property type="component" value="Unassembled WGS sequence"/>
</dbReference>
<dbReference type="Pfam" id="PF00170">
    <property type="entry name" value="bZIP_1"/>
    <property type="match status" value="1"/>
</dbReference>
<feature type="coiled-coil region" evidence="5">
    <location>
        <begin position="261"/>
        <end position="302"/>
    </location>
</feature>
<gene>
    <name evidence="8" type="ORF">CYNAS_LOCUS18792</name>
</gene>
<dbReference type="EMBL" id="CATQJL010000316">
    <property type="protein sequence ID" value="CAJ0606809.1"/>
    <property type="molecule type" value="Genomic_DNA"/>
</dbReference>
<reference evidence="8" key="1">
    <citation type="submission" date="2023-07" db="EMBL/GenBank/DDBJ databases">
        <authorList>
            <consortium name="CYATHOMIX"/>
        </authorList>
    </citation>
    <scope>NUCLEOTIDE SEQUENCE</scope>
    <source>
        <strain evidence="8">N/A</strain>
    </source>
</reference>
<dbReference type="GO" id="GO:0000981">
    <property type="term" value="F:DNA-binding transcription factor activity, RNA polymerase II-specific"/>
    <property type="evidence" value="ECO:0007669"/>
    <property type="project" value="TreeGrafter"/>
</dbReference>
<evidence type="ECO:0000256" key="5">
    <source>
        <dbReference type="SAM" id="Coils"/>
    </source>
</evidence>
<dbReference type="PANTHER" id="PTHR11462:SF35">
    <property type="entry name" value="TRANSCRIPTION FACTOR JRA"/>
    <property type="match status" value="1"/>
</dbReference>
<dbReference type="GO" id="GO:0000978">
    <property type="term" value="F:RNA polymerase II cis-regulatory region sequence-specific DNA binding"/>
    <property type="evidence" value="ECO:0007669"/>
    <property type="project" value="TreeGrafter"/>
</dbReference>
<dbReference type="InterPro" id="IPR050946">
    <property type="entry name" value="AP-1_TF_bZIP"/>
</dbReference>
<evidence type="ECO:0000256" key="2">
    <source>
        <dbReference type="ARBA" id="ARBA00023015"/>
    </source>
</evidence>
<feature type="region of interest" description="Disordered" evidence="6">
    <location>
        <begin position="195"/>
        <end position="251"/>
    </location>
</feature>
<accession>A0AA36HAU7</accession>
<sequence length="307" mass="33847">MDGEKGEFQALGGSLALDQKGEFQALRGTLSLDLSSVKLRNPLPVTTNTASNEQPRADPTLEQKQYAQGFLDALRTVQQIHNFEFEKKVLSPGFLTPLVSTELLTPLISPSSRDYQAILNAMVAKTPIMQPMVGTSASSTLPTGFPTAMSVPGTSSTNGVTVSGAAAPSTSATVTAADQLVQQQQQQQVQKIEIKQEPRCVSEDSTESDRSRSSSTATRVRSNKMDLELAMDEQEKRKLDRKRARNRAAATKCRQKKIDRIQELEGQVTTERQRAQNLDLEMESLRSTLQQLQQLIQMHEQRGCVRS</sequence>
<evidence type="ECO:0000313" key="8">
    <source>
        <dbReference type="EMBL" id="CAJ0606809.1"/>
    </source>
</evidence>
<feature type="domain" description="BZIP" evidence="7">
    <location>
        <begin position="236"/>
        <end position="299"/>
    </location>
</feature>
<keyword evidence="4" id="KW-0804">Transcription</keyword>
<protein>
    <recommendedName>
        <fullName evidence="7">BZIP domain-containing protein</fullName>
    </recommendedName>
</protein>
<proteinExistence type="inferred from homology"/>
<dbReference type="InterPro" id="IPR002112">
    <property type="entry name" value="Leuzip_Jun"/>
</dbReference>
<dbReference type="Gene3D" id="1.20.5.170">
    <property type="match status" value="1"/>
</dbReference>
<dbReference type="InterPro" id="IPR004827">
    <property type="entry name" value="bZIP"/>
</dbReference>
<comment type="similarity">
    <text evidence="1">Belongs to the bZIP family. Jun subfamily.</text>
</comment>
<dbReference type="SMART" id="SM00338">
    <property type="entry name" value="BRLZ"/>
    <property type="match status" value="1"/>
</dbReference>
<evidence type="ECO:0000256" key="1">
    <source>
        <dbReference type="ARBA" id="ARBA00006882"/>
    </source>
</evidence>
<comment type="caution">
    <text evidence="8">The sequence shown here is derived from an EMBL/GenBank/DDBJ whole genome shotgun (WGS) entry which is preliminary data.</text>
</comment>
<evidence type="ECO:0000256" key="3">
    <source>
        <dbReference type="ARBA" id="ARBA00023125"/>
    </source>
</evidence>
<dbReference type="GO" id="GO:0005667">
    <property type="term" value="C:transcription regulator complex"/>
    <property type="evidence" value="ECO:0007669"/>
    <property type="project" value="TreeGrafter"/>
</dbReference>
<dbReference type="GO" id="GO:0042127">
    <property type="term" value="P:regulation of cell population proliferation"/>
    <property type="evidence" value="ECO:0007669"/>
    <property type="project" value="TreeGrafter"/>
</dbReference>
<organism evidence="8 9">
    <name type="scientific">Cylicocyclus nassatus</name>
    <name type="common">Nematode worm</name>
    <dbReference type="NCBI Taxonomy" id="53992"/>
    <lineage>
        <taxon>Eukaryota</taxon>
        <taxon>Metazoa</taxon>
        <taxon>Ecdysozoa</taxon>
        <taxon>Nematoda</taxon>
        <taxon>Chromadorea</taxon>
        <taxon>Rhabditida</taxon>
        <taxon>Rhabditina</taxon>
        <taxon>Rhabditomorpha</taxon>
        <taxon>Strongyloidea</taxon>
        <taxon>Strongylidae</taxon>
        <taxon>Cylicocyclus</taxon>
    </lineage>
</organism>
<dbReference type="GO" id="GO:0051726">
    <property type="term" value="P:regulation of cell cycle"/>
    <property type="evidence" value="ECO:0007669"/>
    <property type="project" value="TreeGrafter"/>
</dbReference>
<feature type="compositionally biased region" description="Basic and acidic residues" evidence="6">
    <location>
        <begin position="223"/>
        <end position="238"/>
    </location>
</feature>
<feature type="compositionally biased region" description="Basic and acidic residues" evidence="6">
    <location>
        <begin position="195"/>
        <end position="212"/>
    </location>
</feature>
<dbReference type="SUPFAM" id="SSF57959">
    <property type="entry name" value="Leucine zipper domain"/>
    <property type="match status" value="1"/>
</dbReference>
<dbReference type="PROSITE" id="PS50217">
    <property type="entry name" value="BZIP"/>
    <property type="match status" value="1"/>
</dbReference>
<keyword evidence="3" id="KW-0238">DNA-binding</keyword>
<evidence type="ECO:0000256" key="6">
    <source>
        <dbReference type="SAM" id="MobiDB-lite"/>
    </source>
</evidence>
<evidence type="ECO:0000259" key="7">
    <source>
        <dbReference type="PROSITE" id="PS50217"/>
    </source>
</evidence>
<evidence type="ECO:0000313" key="9">
    <source>
        <dbReference type="Proteomes" id="UP001176961"/>
    </source>
</evidence>
<dbReference type="InterPro" id="IPR046347">
    <property type="entry name" value="bZIP_sf"/>
</dbReference>
<keyword evidence="9" id="KW-1185">Reference proteome</keyword>
<dbReference type="AlphaFoldDB" id="A0AA36HAU7"/>
<dbReference type="PRINTS" id="PR00043">
    <property type="entry name" value="LEUZIPPRJUN"/>
</dbReference>
<name>A0AA36HAU7_CYLNA</name>
<keyword evidence="5" id="KW-0175">Coiled coil</keyword>
<dbReference type="PROSITE" id="PS00036">
    <property type="entry name" value="BZIP_BASIC"/>
    <property type="match status" value="1"/>
</dbReference>
<evidence type="ECO:0000256" key="4">
    <source>
        <dbReference type="ARBA" id="ARBA00023163"/>
    </source>
</evidence>
<keyword evidence="2" id="KW-0805">Transcription regulation</keyword>
<dbReference type="PANTHER" id="PTHR11462">
    <property type="entry name" value="JUN TRANSCRIPTION FACTOR-RELATED"/>
    <property type="match status" value="1"/>
</dbReference>